<feature type="transmembrane region" description="Helical" evidence="1">
    <location>
        <begin position="277"/>
        <end position="305"/>
    </location>
</feature>
<feature type="transmembrane region" description="Helical" evidence="1">
    <location>
        <begin position="471"/>
        <end position="490"/>
    </location>
</feature>
<evidence type="ECO:0000313" key="4">
    <source>
        <dbReference type="EMBL" id="VDN53735.1"/>
    </source>
</evidence>
<feature type="transmembrane region" description="Helical" evidence="1">
    <location>
        <begin position="359"/>
        <end position="378"/>
    </location>
</feature>
<feature type="domain" description="Acyltransferase 3" evidence="3">
    <location>
        <begin position="241"/>
        <end position="548"/>
    </location>
</feature>
<dbReference type="GO" id="GO:0016747">
    <property type="term" value="F:acyltransferase activity, transferring groups other than amino-acyl groups"/>
    <property type="evidence" value="ECO:0007669"/>
    <property type="project" value="InterPro"/>
</dbReference>
<feature type="transmembrane region" description="Helical" evidence="1">
    <location>
        <begin position="234"/>
        <end position="257"/>
    </location>
</feature>
<keyword evidence="1" id="KW-0472">Membrane</keyword>
<feature type="transmembrane region" description="Helical" evidence="1">
    <location>
        <begin position="181"/>
        <end position="200"/>
    </location>
</feature>
<evidence type="ECO:0000256" key="2">
    <source>
        <dbReference type="SAM" id="SignalP"/>
    </source>
</evidence>
<dbReference type="Pfam" id="PF01757">
    <property type="entry name" value="Acyl_transf_3"/>
    <property type="match status" value="1"/>
</dbReference>
<dbReference type="InterPro" id="IPR052728">
    <property type="entry name" value="O2_lipid_transport_reg"/>
</dbReference>
<dbReference type="Proteomes" id="UP000274756">
    <property type="component" value="Unassembled WGS sequence"/>
</dbReference>
<proteinExistence type="predicted"/>
<evidence type="ECO:0000313" key="7">
    <source>
        <dbReference type="WBParaSite" id="DME_0001019801-mRNA-1"/>
    </source>
</evidence>
<dbReference type="Proteomes" id="UP000038040">
    <property type="component" value="Unplaced"/>
</dbReference>
<keyword evidence="6" id="KW-1185">Reference proteome</keyword>
<feature type="transmembrane region" description="Helical" evidence="1">
    <location>
        <begin position="326"/>
        <end position="344"/>
    </location>
</feature>
<organism evidence="5 7">
    <name type="scientific">Dracunculus medinensis</name>
    <name type="common">Guinea worm</name>
    <dbReference type="NCBI Taxonomy" id="318479"/>
    <lineage>
        <taxon>Eukaryota</taxon>
        <taxon>Metazoa</taxon>
        <taxon>Ecdysozoa</taxon>
        <taxon>Nematoda</taxon>
        <taxon>Chromadorea</taxon>
        <taxon>Rhabditida</taxon>
        <taxon>Spirurina</taxon>
        <taxon>Dracunculoidea</taxon>
        <taxon>Dracunculidae</taxon>
        <taxon>Dracunculus</taxon>
    </lineage>
</organism>
<dbReference type="AlphaFoldDB" id="A0A0N4UQB9"/>
<accession>A0A0N4UQB9</accession>
<reference evidence="7" key="1">
    <citation type="submission" date="2016-04" db="UniProtKB">
        <authorList>
            <consortium name="WormBaseParasite"/>
        </authorList>
    </citation>
    <scope>IDENTIFICATION</scope>
</reference>
<feature type="transmembrane region" description="Helical" evidence="1">
    <location>
        <begin position="496"/>
        <end position="520"/>
    </location>
</feature>
<protein>
    <submittedName>
        <fullName evidence="7">Acyl_transf_3 domain-containing protein</fullName>
    </submittedName>
</protein>
<dbReference type="PANTHER" id="PTHR11161:SF70">
    <property type="entry name" value="ACYLTRANSFERASE 3 DOMAIN-CONTAINING PROTEIN"/>
    <property type="match status" value="1"/>
</dbReference>
<keyword evidence="2" id="KW-0732">Signal</keyword>
<reference evidence="4 6" key="2">
    <citation type="submission" date="2018-11" db="EMBL/GenBank/DDBJ databases">
        <authorList>
            <consortium name="Pathogen Informatics"/>
        </authorList>
    </citation>
    <scope>NUCLEOTIDE SEQUENCE [LARGE SCALE GENOMIC DNA]</scope>
</reference>
<evidence type="ECO:0000313" key="5">
    <source>
        <dbReference type="Proteomes" id="UP000038040"/>
    </source>
</evidence>
<gene>
    <name evidence="4" type="ORF">DME_LOCUS3708</name>
</gene>
<evidence type="ECO:0000313" key="6">
    <source>
        <dbReference type="Proteomes" id="UP000274756"/>
    </source>
</evidence>
<dbReference type="EMBL" id="UYYG01000171">
    <property type="protein sequence ID" value="VDN53735.1"/>
    <property type="molecule type" value="Genomic_DNA"/>
</dbReference>
<dbReference type="WBParaSite" id="DME_0001019801-mRNA-1">
    <property type="protein sequence ID" value="DME_0001019801-mRNA-1"/>
    <property type="gene ID" value="DME_0001019801"/>
</dbReference>
<sequence>MFLSILFILFVQHKLYTSGNNFTGEALVEAVVDFIKFSSSINISELCKDTLAYKLPKYLASFNDSGASVKNFASAFSASISTHFLAYRSTYYMMKCFEIAGETSYSVSEYPMNYCHSVSEDNSVFGICIPARCLPYHTQLMQTWKHKFSDRKSDSPTVFQECIQSRRHEQWYNMPGPVTEFTINIIFLLIASTATIYHILRGNISRSIITQIFLAFSAKTNLAKLTTSPKNENSIISCLFGLRLISMLWVLVGHSFHWSQSYIENLEYFKKDLSDNILNLFITNYTLSVSNFFVISATLTSYSWFKKDGGNNLSIKYWLTFYGHRLIRLWPSYLYTLSVVTFRSTTQSYQPISSRFDPYVQYISAEFIFYLTSPIFLVTLKKSSLVGILLIIVISTVSMLFVGLKIYFLNYPALILSFSLQNVYNNDFYKQTFGMYIRPYCHIGAYLTGILLGYCIVYIKEKYDRFSGATCWIIFISVGLFSLFGIYPTIKGWHWPIYNAIYGAIFRNLWACFISWLIFACHTGLGGYLNQFLSLKIFIPLSTLSYSVIFRGEPFPVVYTGKHQFIKYCTIQLLLSYFFSLFNYFLAEAPALNIEKILF</sequence>
<feature type="transmembrane region" description="Helical" evidence="1">
    <location>
        <begin position="565"/>
        <end position="586"/>
    </location>
</feature>
<dbReference type="OrthoDB" id="207378at2759"/>
<feature type="transmembrane region" description="Helical" evidence="1">
    <location>
        <begin position="385"/>
        <end position="408"/>
    </location>
</feature>
<keyword evidence="1" id="KW-1133">Transmembrane helix</keyword>
<feature type="signal peptide" evidence="2">
    <location>
        <begin position="1"/>
        <end position="19"/>
    </location>
</feature>
<feature type="transmembrane region" description="Helical" evidence="1">
    <location>
        <begin position="437"/>
        <end position="459"/>
    </location>
</feature>
<name>A0A0N4UQB9_DRAME</name>
<feature type="transmembrane region" description="Helical" evidence="1">
    <location>
        <begin position="532"/>
        <end position="550"/>
    </location>
</feature>
<dbReference type="InterPro" id="IPR002656">
    <property type="entry name" value="Acyl_transf_3_dom"/>
</dbReference>
<evidence type="ECO:0000259" key="3">
    <source>
        <dbReference type="Pfam" id="PF01757"/>
    </source>
</evidence>
<feature type="chain" id="PRO_5033230079" evidence="2">
    <location>
        <begin position="20"/>
        <end position="599"/>
    </location>
</feature>
<keyword evidence="1" id="KW-0812">Transmembrane</keyword>
<dbReference type="PANTHER" id="PTHR11161">
    <property type="entry name" value="O-ACYLTRANSFERASE"/>
    <property type="match status" value="1"/>
</dbReference>
<evidence type="ECO:0000256" key="1">
    <source>
        <dbReference type="SAM" id="Phobius"/>
    </source>
</evidence>